<evidence type="ECO:0000259" key="1">
    <source>
        <dbReference type="Pfam" id="PF07693"/>
    </source>
</evidence>
<dbReference type="InterPro" id="IPR027417">
    <property type="entry name" value="P-loop_NTPase"/>
</dbReference>
<reference evidence="2 3" key="1">
    <citation type="submission" date="2017-10" db="EMBL/GenBank/DDBJ databases">
        <title>Novel microbial diversity and functional potential in the marine mammal oral microbiome.</title>
        <authorList>
            <person name="Dudek N.K."/>
            <person name="Sun C.L."/>
            <person name="Burstein D."/>
            <person name="Kantor R.S."/>
            <person name="Aliaga Goltsman D.S."/>
            <person name="Bik E.M."/>
            <person name="Thomas B.C."/>
            <person name="Banfield J.F."/>
            <person name="Relman D.A."/>
        </authorList>
    </citation>
    <scope>NUCLEOTIDE SEQUENCE [LARGE SCALE GENOMIC DNA]</scope>
    <source>
        <strain evidence="2">DOLJORAL78_47_16</strain>
    </source>
</reference>
<dbReference type="InterPro" id="IPR052754">
    <property type="entry name" value="NTPase_KAP_P-loop"/>
</dbReference>
<evidence type="ECO:0000313" key="2">
    <source>
        <dbReference type="EMBL" id="PIE34331.1"/>
    </source>
</evidence>
<feature type="domain" description="KAP NTPase" evidence="1">
    <location>
        <begin position="35"/>
        <end position="388"/>
    </location>
</feature>
<dbReference type="Gene3D" id="3.40.50.300">
    <property type="entry name" value="P-loop containing nucleotide triphosphate hydrolases"/>
    <property type="match status" value="1"/>
</dbReference>
<dbReference type="PANTHER" id="PTHR22674:SF6">
    <property type="entry name" value="NTPASE KAP FAMILY P-LOOP DOMAIN-CONTAINING PROTEIN 1"/>
    <property type="match status" value="1"/>
</dbReference>
<dbReference type="EMBL" id="PDSK01000090">
    <property type="protein sequence ID" value="PIE34331.1"/>
    <property type="molecule type" value="Genomic_DNA"/>
</dbReference>
<dbReference type="Proteomes" id="UP000230821">
    <property type="component" value="Unassembled WGS sequence"/>
</dbReference>
<sequence length="486" mass="55858">MKREQQAAQKRTRKLEALDPLLHPKSRDLLHQESQFVDHFYDLVTTSINPPFSISIDGLWGSGKTSIMKMLQNRLDARWKIDAACLEALKNTGMDSTVLEQLQSLKNNLCYTDQQEFRNALAFEIGEAAFHRYGTTIVEHAELQESPYPTFWFNPWKYQDAENIVLAFLQDLSQQACNKIKQGISEGLKLLSVIGLLGIDASLSRLNLSLKGVKDMGELLEKNWNTPSEGYTDVLKEIEKEFTALVQKISNERDGKPVIIFFDDLDRCLPEKAIALLEAVKNLFIVPDTPVIFVCGIDTHIAKQFIRSRYNNLEDSFAINYFRKIFNISFSMPANPPVYTLLTEYIQELMGWNAEEAEKLAGMLNTRGVQAEITSVRKFLNVVHNLYTFQSFNPNYRFTPDKDFVVYLLLIKEAWYPLYRELLQEALKNRSESVESSVSKVKKACEARKEPLLKEQEEFLANYLSSESEFGEEGFYDLLKEYPTLP</sequence>
<proteinExistence type="predicted"/>
<dbReference type="Pfam" id="PF07693">
    <property type="entry name" value="KAP_NTPase"/>
    <property type="match status" value="1"/>
</dbReference>
<comment type="caution">
    <text evidence="2">The sequence shown here is derived from an EMBL/GenBank/DDBJ whole genome shotgun (WGS) entry which is preliminary data.</text>
</comment>
<evidence type="ECO:0000313" key="3">
    <source>
        <dbReference type="Proteomes" id="UP000230821"/>
    </source>
</evidence>
<dbReference type="AlphaFoldDB" id="A0A2G6KF94"/>
<organism evidence="2 3">
    <name type="scientific">candidate division KSB3 bacterium</name>
    <dbReference type="NCBI Taxonomy" id="2044937"/>
    <lineage>
        <taxon>Bacteria</taxon>
        <taxon>candidate division KSB3</taxon>
    </lineage>
</organism>
<name>A0A2G6KF94_9BACT</name>
<protein>
    <recommendedName>
        <fullName evidence="1">KAP NTPase domain-containing protein</fullName>
    </recommendedName>
</protein>
<dbReference type="InterPro" id="IPR011646">
    <property type="entry name" value="KAP_P-loop"/>
</dbReference>
<dbReference type="SUPFAM" id="SSF52540">
    <property type="entry name" value="P-loop containing nucleoside triphosphate hydrolases"/>
    <property type="match status" value="2"/>
</dbReference>
<gene>
    <name evidence="2" type="ORF">CSA56_08075</name>
</gene>
<dbReference type="PANTHER" id="PTHR22674">
    <property type="entry name" value="NTPASE, KAP FAMILY P-LOOP DOMAIN-CONTAINING 1"/>
    <property type="match status" value="1"/>
</dbReference>
<accession>A0A2G6KF94</accession>